<name>A0A074ZW90_OPIVI</name>
<reference evidence="2 3" key="1">
    <citation type="submission" date="2013-11" db="EMBL/GenBank/DDBJ databases">
        <title>Opisthorchis viverrini - life in the bile duct.</title>
        <authorList>
            <person name="Young N.D."/>
            <person name="Nagarajan N."/>
            <person name="Lin S.J."/>
            <person name="Korhonen P.K."/>
            <person name="Jex A.R."/>
            <person name="Hall R.S."/>
            <person name="Safavi-Hemami H."/>
            <person name="Kaewkong W."/>
            <person name="Bertrand D."/>
            <person name="Gao S."/>
            <person name="Seet Q."/>
            <person name="Wongkham S."/>
            <person name="Teh B.T."/>
            <person name="Wongkham C."/>
            <person name="Intapan P.M."/>
            <person name="Maleewong W."/>
            <person name="Yang X."/>
            <person name="Hu M."/>
            <person name="Wang Z."/>
            <person name="Hofmann A."/>
            <person name="Sternberg P.W."/>
            <person name="Tan P."/>
            <person name="Wang J."/>
            <person name="Gasser R.B."/>
        </authorList>
    </citation>
    <scope>NUCLEOTIDE SEQUENCE [LARGE SCALE GENOMIC DNA]</scope>
</reference>
<comment type="similarity">
    <text evidence="1">Belongs to the peptidase C13 family.</text>
</comment>
<gene>
    <name evidence="2" type="ORF">T265_15530</name>
</gene>
<proteinExistence type="inferred from homology"/>
<dbReference type="Gene3D" id="3.40.50.1460">
    <property type="match status" value="2"/>
</dbReference>
<organism evidence="2 3">
    <name type="scientific">Opisthorchis viverrini</name>
    <name type="common">Southeast Asian liver fluke</name>
    <dbReference type="NCBI Taxonomy" id="6198"/>
    <lineage>
        <taxon>Eukaryota</taxon>
        <taxon>Metazoa</taxon>
        <taxon>Spiralia</taxon>
        <taxon>Lophotrochozoa</taxon>
        <taxon>Platyhelminthes</taxon>
        <taxon>Trematoda</taxon>
        <taxon>Digenea</taxon>
        <taxon>Opisthorchiida</taxon>
        <taxon>Opisthorchiata</taxon>
        <taxon>Opisthorchiidae</taxon>
        <taxon>Opisthorchis</taxon>
    </lineage>
</organism>
<dbReference type="CTD" id="20329695"/>
<accession>A0A074ZW90</accession>
<dbReference type="PANTHER" id="PTHR12000:SF42">
    <property type="entry name" value="LEGUMAIN"/>
    <property type="match status" value="1"/>
</dbReference>
<dbReference type="RefSeq" id="XP_009176783.1">
    <property type="nucleotide sequence ID" value="XM_009178519.1"/>
</dbReference>
<dbReference type="EMBL" id="KL597200">
    <property type="protein sequence ID" value="KER19469.1"/>
    <property type="molecule type" value="Genomic_DNA"/>
</dbReference>
<dbReference type="GeneID" id="20329695"/>
<dbReference type="GO" id="GO:0051603">
    <property type="term" value="P:proteolysis involved in protein catabolic process"/>
    <property type="evidence" value="ECO:0007669"/>
    <property type="project" value="TreeGrafter"/>
</dbReference>
<dbReference type="Pfam" id="PF01650">
    <property type="entry name" value="Peptidase_C13"/>
    <property type="match status" value="2"/>
</dbReference>
<sequence length="343" mass="39525">MERLLVGNFQGHYNLLNWVVLVAGSFTWENYRHQADVYRAYQIVRKNKVPVENIITFAYDDIANNPKNPFKGKVFYDYRHKDVYNGLVIDYRGIMYAMELMDTLAYMHSKKMFNKLVLYVEACNSGSMFRNVLPSNVGIYVTTSSKEGEASFSIYCDDKDIDVCLANDFSYAWLSDSDHFDIKRRTLEQQYEAVRKCTVFSHVMKYGELEMGSLPVGKFQGHYDLLMHRNDEAIAPNAVDRKPSYQAHLFSKSRRLMLAATEDEHETALRKLHRALQLGQIVKETFREIVVDVTTHNIPTPTGLSKRDELVSEVAQHSSHLMELCKAGYEVETLIDSVHNICS</sequence>
<dbReference type="OrthoDB" id="9973749at2759"/>
<evidence type="ECO:0008006" key="4">
    <source>
        <dbReference type="Google" id="ProtNLM"/>
    </source>
</evidence>
<protein>
    <recommendedName>
        <fullName evidence="4">Peptidase C13 family protein</fullName>
    </recommendedName>
</protein>
<dbReference type="KEGG" id="ovi:T265_15530"/>
<dbReference type="PRINTS" id="PR00776">
    <property type="entry name" value="HEMOGLOBNASE"/>
</dbReference>
<keyword evidence="3" id="KW-1185">Reference proteome</keyword>
<evidence type="ECO:0000313" key="3">
    <source>
        <dbReference type="Proteomes" id="UP000054324"/>
    </source>
</evidence>
<dbReference type="GO" id="GO:0004197">
    <property type="term" value="F:cysteine-type endopeptidase activity"/>
    <property type="evidence" value="ECO:0007669"/>
    <property type="project" value="TreeGrafter"/>
</dbReference>
<dbReference type="GO" id="GO:0005773">
    <property type="term" value="C:vacuole"/>
    <property type="evidence" value="ECO:0007669"/>
    <property type="project" value="GOC"/>
</dbReference>
<evidence type="ECO:0000313" key="2">
    <source>
        <dbReference type="EMBL" id="KER19469.1"/>
    </source>
</evidence>
<dbReference type="PANTHER" id="PTHR12000">
    <property type="entry name" value="HEMOGLOBINASE FAMILY MEMBER"/>
    <property type="match status" value="1"/>
</dbReference>
<dbReference type="InterPro" id="IPR001096">
    <property type="entry name" value="Peptidase_C13"/>
</dbReference>
<dbReference type="GO" id="GO:0006624">
    <property type="term" value="P:vacuolar protein processing"/>
    <property type="evidence" value="ECO:0007669"/>
    <property type="project" value="TreeGrafter"/>
</dbReference>
<dbReference type="AlphaFoldDB" id="A0A074ZW90"/>
<dbReference type="Proteomes" id="UP000054324">
    <property type="component" value="Unassembled WGS sequence"/>
</dbReference>
<evidence type="ECO:0000256" key="1">
    <source>
        <dbReference type="ARBA" id="ARBA00009941"/>
    </source>
</evidence>